<reference evidence="1" key="1">
    <citation type="submission" date="2021-06" db="EMBL/GenBank/DDBJ databases">
        <authorList>
            <person name="Hodson N. C."/>
            <person name="Mongue J. A."/>
            <person name="Jaron S. K."/>
        </authorList>
    </citation>
    <scope>NUCLEOTIDE SEQUENCE</scope>
</reference>
<proteinExistence type="predicted"/>
<evidence type="ECO:0000313" key="1">
    <source>
        <dbReference type="EMBL" id="CAG7818785.1"/>
    </source>
</evidence>
<evidence type="ECO:0000313" key="2">
    <source>
        <dbReference type="Proteomes" id="UP000708208"/>
    </source>
</evidence>
<accession>A0A8J2PKY9</accession>
<organism evidence="1 2">
    <name type="scientific">Allacma fusca</name>
    <dbReference type="NCBI Taxonomy" id="39272"/>
    <lineage>
        <taxon>Eukaryota</taxon>
        <taxon>Metazoa</taxon>
        <taxon>Ecdysozoa</taxon>
        <taxon>Arthropoda</taxon>
        <taxon>Hexapoda</taxon>
        <taxon>Collembola</taxon>
        <taxon>Symphypleona</taxon>
        <taxon>Sminthuridae</taxon>
        <taxon>Allacma</taxon>
    </lineage>
</organism>
<feature type="non-terminal residue" evidence="1">
    <location>
        <position position="1"/>
    </location>
</feature>
<dbReference type="AlphaFoldDB" id="A0A8J2PKY9"/>
<sequence>MKCYSVFHEALKSLLTLTLYSSDITQKKVYSLSKELDPGTLSRGDLLDKRLRRKSHDATTLTLRRNDDAEEINNNNSIHFEYQKPQRHHQGIKKTKFKNPRETCSLPKSLVEEIQSYANVTQLIIDTVTKGVFKGKT</sequence>
<dbReference type="EMBL" id="CAJVCH010430182">
    <property type="protein sequence ID" value="CAG7818785.1"/>
    <property type="molecule type" value="Genomic_DNA"/>
</dbReference>
<gene>
    <name evidence="1" type="ORF">AFUS01_LOCUS29266</name>
</gene>
<comment type="caution">
    <text evidence="1">The sequence shown here is derived from an EMBL/GenBank/DDBJ whole genome shotgun (WGS) entry which is preliminary data.</text>
</comment>
<name>A0A8J2PKY9_9HEXA</name>
<dbReference type="Proteomes" id="UP000708208">
    <property type="component" value="Unassembled WGS sequence"/>
</dbReference>
<keyword evidence="2" id="KW-1185">Reference proteome</keyword>
<protein>
    <submittedName>
        <fullName evidence="1">Uncharacterized protein</fullName>
    </submittedName>
</protein>